<feature type="region of interest" description="Disordered" evidence="1">
    <location>
        <begin position="110"/>
        <end position="129"/>
    </location>
</feature>
<evidence type="ECO:0000313" key="3">
    <source>
        <dbReference type="EMBL" id="AMW14552.1"/>
    </source>
</evidence>
<gene>
    <name evidence="3" type="ORF">A4E84_36785</name>
</gene>
<reference evidence="4" key="1">
    <citation type="submission" date="2016-04" db="EMBL/GenBank/DDBJ databases">
        <authorList>
            <person name="Zhang B."/>
        </authorList>
    </citation>
    <scope>NUCLEOTIDE SEQUENCE [LARGE SCALE GENOMIC DNA]</scope>
    <source>
        <strain evidence="4">S10</strain>
    </source>
</reference>
<evidence type="ECO:0000256" key="2">
    <source>
        <dbReference type="SAM" id="Phobius"/>
    </source>
</evidence>
<accession>A0A143CAT3</accession>
<protein>
    <recommendedName>
        <fullName evidence="5">DUF3040 domain-containing protein</fullName>
    </recommendedName>
</protein>
<sequence length="129" mass="14488">MNPEMNDGRIIAQLERRLAQDDPSLAAVMDALNQQFPDEPRDGTTDSQKETDRQERTDRREATDRQEGTDSQEEEDERHNRWLITITVFVIIVFLGLFITAVLNSNPHRAGNPGPPQGLAQAVSVHTPA</sequence>
<keyword evidence="2" id="KW-0472">Membrane</keyword>
<evidence type="ECO:0000256" key="1">
    <source>
        <dbReference type="SAM" id="MobiDB-lite"/>
    </source>
</evidence>
<dbReference type="KEGG" id="stsi:A4E84_36785"/>
<keyword evidence="4" id="KW-1185">Reference proteome</keyword>
<proteinExistence type="predicted"/>
<dbReference type="AlphaFoldDB" id="A0A143CAT3"/>
<feature type="compositionally biased region" description="Basic and acidic residues" evidence="1">
    <location>
        <begin position="38"/>
        <end position="68"/>
    </location>
</feature>
<feature type="transmembrane region" description="Helical" evidence="2">
    <location>
        <begin position="82"/>
        <end position="103"/>
    </location>
</feature>
<dbReference type="Proteomes" id="UP000076096">
    <property type="component" value="Chromosome"/>
</dbReference>
<feature type="region of interest" description="Disordered" evidence="1">
    <location>
        <begin position="22"/>
        <end position="79"/>
    </location>
</feature>
<keyword evidence="2" id="KW-1133">Transmembrane helix</keyword>
<dbReference type="STRING" id="1783515.A4E84_36785"/>
<dbReference type="RefSeq" id="WP_062930692.1">
    <property type="nucleotide sequence ID" value="NZ_CP015098.1"/>
</dbReference>
<dbReference type="EMBL" id="CP015098">
    <property type="protein sequence ID" value="AMW14552.1"/>
    <property type="molecule type" value="Genomic_DNA"/>
</dbReference>
<organism evidence="3 4">
    <name type="scientific">Streptomyces qaidamensis</name>
    <dbReference type="NCBI Taxonomy" id="1783515"/>
    <lineage>
        <taxon>Bacteria</taxon>
        <taxon>Bacillati</taxon>
        <taxon>Actinomycetota</taxon>
        <taxon>Actinomycetes</taxon>
        <taxon>Kitasatosporales</taxon>
        <taxon>Streptomycetaceae</taxon>
        <taxon>Streptomyces</taxon>
        <taxon>Streptomyces aurantiacus group</taxon>
    </lineage>
</organism>
<evidence type="ECO:0008006" key="5">
    <source>
        <dbReference type="Google" id="ProtNLM"/>
    </source>
</evidence>
<name>A0A143CAT3_9ACTN</name>
<evidence type="ECO:0000313" key="4">
    <source>
        <dbReference type="Proteomes" id="UP000076096"/>
    </source>
</evidence>
<keyword evidence="2" id="KW-0812">Transmembrane</keyword>